<reference evidence="3" key="1">
    <citation type="journal article" date="2020" name="mSystems">
        <title>Genome- and Community-Level Interaction Insights into Carbon Utilization and Element Cycling Functions of Hydrothermarchaeota in Hydrothermal Sediment.</title>
        <authorList>
            <person name="Zhou Z."/>
            <person name="Liu Y."/>
            <person name="Xu W."/>
            <person name="Pan J."/>
            <person name="Luo Z.H."/>
            <person name="Li M."/>
        </authorList>
    </citation>
    <scope>NUCLEOTIDE SEQUENCE [LARGE SCALE GENOMIC DNA]</scope>
    <source>
        <strain evidence="3">SpSt-1224</strain>
    </source>
</reference>
<dbReference type="SUPFAM" id="SSF46955">
    <property type="entry name" value="Putative DNA-binding domain"/>
    <property type="match status" value="1"/>
</dbReference>
<evidence type="ECO:0000313" key="3">
    <source>
        <dbReference type="EMBL" id="HET98628.1"/>
    </source>
</evidence>
<dbReference type="GO" id="GO:0009190">
    <property type="term" value="P:cyclic nucleotide biosynthetic process"/>
    <property type="evidence" value="ECO:0007669"/>
    <property type="project" value="InterPro"/>
</dbReference>
<protein>
    <submittedName>
        <fullName evidence="3">MerR family transcriptional regulator</fullName>
    </submittedName>
</protein>
<feature type="domain" description="Guanylate cyclase" evidence="1">
    <location>
        <begin position="105"/>
        <end position="239"/>
    </location>
</feature>
<dbReference type="CDD" id="cd07302">
    <property type="entry name" value="CHD"/>
    <property type="match status" value="1"/>
</dbReference>
<dbReference type="EMBL" id="DSDS01000183">
    <property type="protein sequence ID" value="HET98628.1"/>
    <property type="molecule type" value="Genomic_DNA"/>
</dbReference>
<dbReference type="Gene3D" id="3.30.70.1230">
    <property type="entry name" value="Nucleotide cyclase"/>
    <property type="match status" value="1"/>
</dbReference>
<dbReference type="GO" id="GO:0035556">
    <property type="term" value="P:intracellular signal transduction"/>
    <property type="evidence" value="ECO:0007669"/>
    <property type="project" value="InterPro"/>
</dbReference>
<dbReference type="SMART" id="SM00422">
    <property type="entry name" value="HTH_MERR"/>
    <property type="match status" value="1"/>
</dbReference>
<dbReference type="PROSITE" id="PS50937">
    <property type="entry name" value="HTH_MERR_2"/>
    <property type="match status" value="1"/>
</dbReference>
<dbReference type="InterPro" id="IPR000551">
    <property type="entry name" value="MerR-type_HTH_dom"/>
</dbReference>
<organism evidence="3">
    <name type="scientific">Desulfurivibrio alkaliphilus</name>
    <dbReference type="NCBI Taxonomy" id="427923"/>
    <lineage>
        <taxon>Bacteria</taxon>
        <taxon>Pseudomonadati</taxon>
        <taxon>Thermodesulfobacteriota</taxon>
        <taxon>Desulfobulbia</taxon>
        <taxon>Desulfobulbales</taxon>
        <taxon>Desulfobulbaceae</taxon>
        <taxon>Desulfurivibrio</taxon>
    </lineage>
</organism>
<dbReference type="InterPro" id="IPR009061">
    <property type="entry name" value="DNA-bd_dom_put_sf"/>
</dbReference>
<dbReference type="Gene3D" id="1.10.1660.10">
    <property type="match status" value="1"/>
</dbReference>
<dbReference type="Pfam" id="PF13411">
    <property type="entry name" value="MerR_1"/>
    <property type="match status" value="1"/>
</dbReference>
<dbReference type="CDD" id="cd00592">
    <property type="entry name" value="HTH_MerR-like"/>
    <property type="match status" value="1"/>
</dbReference>
<feature type="domain" description="HTH merR-type" evidence="2">
    <location>
        <begin position="18"/>
        <end position="94"/>
    </location>
</feature>
<evidence type="ECO:0000259" key="1">
    <source>
        <dbReference type="PROSITE" id="PS50125"/>
    </source>
</evidence>
<dbReference type="GO" id="GO:0003677">
    <property type="term" value="F:DNA binding"/>
    <property type="evidence" value="ECO:0007669"/>
    <property type="project" value="InterPro"/>
</dbReference>
<accession>A0A7C2TI84</accession>
<comment type="caution">
    <text evidence="3">The sequence shown here is derived from an EMBL/GenBank/DDBJ whole genome shotgun (WGS) entry which is preliminary data.</text>
</comment>
<dbReference type="Proteomes" id="UP000885986">
    <property type="component" value="Unassembled WGS sequence"/>
</dbReference>
<dbReference type="InterPro" id="IPR001054">
    <property type="entry name" value="A/G_cyclase"/>
</dbReference>
<gene>
    <name evidence="3" type="ORF">ENN98_08110</name>
</gene>
<sequence length="322" mass="35400">MDWVSNDLDSQRRRGGGVLSSKQLLELTGVSRATLNNYIALGLLPRPTVKHPGGDAKAPRLGYFDHSAVELIRQVGELKRQGRSMAEIRQLIGQSKPSLRLTPLAILVADLQDSSRIRAELPPQEYFELLNEFWALNAPILRRLQAMPTKHPGDGLASFFLPQTDGVDHRFRAVTCAVALREAMVDLSSGWRRRKNWFNDLLLNIALHAGEEWLGEGQSAGGPEPWLLGEALEQTARLAGFARDGAIWSSKALIAGLPDPERRRLRYGVRRCAPSGTSTLVPETYAQLARLMDLDSLNNQGLAPVATLPITEIVALLPGPAE</sequence>
<name>A0A7C2TI84_9BACT</name>
<dbReference type="InterPro" id="IPR029787">
    <property type="entry name" value="Nucleotide_cyclase"/>
</dbReference>
<dbReference type="AlphaFoldDB" id="A0A7C2TI84"/>
<proteinExistence type="predicted"/>
<evidence type="ECO:0000259" key="2">
    <source>
        <dbReference type="PROSITE" id="PS50937"/>
    </source>
</evidence>
<dbReference type="PROSITE" id="PS50125">
    <property type="entry name" value="GUANYLATE_CYCLASE_2"/>
    <property type="match status" value="1"/>
</dbReference>
<dbReference type="GO" id="GO:0006355">
    <property type="term" value="P:regulation of DNA-templated transcription"/>
    <property type="evidence" value="ECO:0007669"/>
    <property type="project" value="InterPro"/>
</dbReference>
<dbReference type="SUPFAM" id="SSF55073">
    <property type="entry name" value="Nucleotide cyclase"/>
    <property type="match status" value="1"/>
</dbReference>
<dbReference type="GO" id="GO:0004016">
    <property type="term" value="F:adenylate cyclase activity"/>
    <property type="evidence" value="ECO:0007669"/>
    <property type="project" value="UniProtKB-ARBA"/>
</dbReference>